<feature type="transmembrane region" description="Helical" evidence="6">
    <location>
        <begin position="88"/>
        <end position="107"/>
    </location>
</feature>
<dbReference type="GeneID" id="75914684"/>
<evidence type="ECO:0000256" key="6">
    <source>
        <dbReference type="SAM" id="Phobius"/>
    </source>
</evidence>
<proteinExistence type="predicted"/>
<reference evidence="7" key="1">
    <citation type="submission" date="2021-06" db="EMBL/GenBank/DDBJ databases">
        <authorList>
            <consortium name="DOE Joint Genome Institute"/>
            <person name="Mondo S.J."/>
            <person name="Amses K.R."/>
            <person name="Simmons D.R."/>
            <person name="Longcore J.E."/>
            <person name="Seto K."/>
            <person name="Alves G.H."/>
            <person name="Bonds A.E."/>
            <person name="Quandt C.A."/>
            <person name="Davis W.J."/>
            <person name="Chang Y."/>
            <person name="Letcher P.M."/>
            <person name="Powell M.J."/>
            <person name="Kuo A."/>
            <person name="Labutti K."/>
            <person name="Pangilinan J."/>
            <person name="Andreopoulos W."/>
            <person name="Tritt A."/>
            <person name="Riley R."/>
            <person name="Hundley H."/>
            <person name="Johnson J."/>
            <person name="Lipzen A."/>
            <person name="Barry K."/>
            <person name="Berbee M.L."/>
            <person name="Buchler N.E."/>
            <person name="Grigoriev I.V."/>
            <person name="Spatafora J.W."/>
            <person name="Stajich J.E."/>
            <person name="James T.Y."/>
        </authorList>
    </citation>
    <scope>NUCLEOTIDE SEQUENCE</scope>
    <source>
        <strain evidence="7">AG</strain>
    </source>
</reference>
<name>A0AAD5E9W0_UMBRA</name>
<evidence type="ECO:0000256" key="5">
    <source>
        <dbReference type="SAM" id="MobiDB-lite"/>
    </source>
</evidence>
<protein>
    <submittedName>
        <fullName evidence="7">Uncharacterized protein</fullName>
    </submittedName>
</protein>
<feature type="region of interest" description="Disordered" evidence="5">
    <location>
        <begin position="477"/>
        <end position="522"/>
    </location>
</feature>
<comment type="subcellular location">
    <subcellularLocation>
        <location evidence="1">Membrane</location>
        <topology evidence="1">Multi-pass membrane protein</topology>
    </subcellularLocation>
</comment>
<dbReference type="RefSeq" id="XP_051444376.1">
    <property type="nucleotide sequence ID" value="XM_051589339.1"/>
</dbReference>
<dbReference type="GO" id="GO:0005886">
    <property type="term" value="C:plasma membrane"/>
    <property type="evidence" value="ECO:0007669"/>
    <property type="project" value="TreeGrafter"/>
</dbReference>
<feature type="transmembrane region" description="Helical" evidence="6">
    <location>
        <begin position="247"/>
        <end position="269"/>
    </location>
</feature>
<feature type="compositionally biased region" description="Polar residues" evidence="5">
    <location>
        <begin position="430"/>
        <end position="442"/>
    </location>
</feature>
<feature type="transmembrane region" description="Helical" evidence="6">
    <location>
        <begin position="151"/>
        <end position="170"/>
    </location>
</feature>
<evidence type="ECO:0000313" key="7">
    <source>
        <dbReference type="EMBL" id="KAI8579372.1"/>
    </source>
</evidence>
<feature type="compositionally biased region" description="Basic and acidic residues" evidence="5">
    <location>
        <begin position="500"/>
        <end position="522"/>
    </location>
</feature>
<feature type="transmembrane region" description="Helical" evidence="6">
    <location>
        <begin position="12"/>
        <end position="35"/>
    </location>
</feature>
<dbReference type="PANTHER" id="PTHR23112">
    <property type="entry name" value="G PROTEIN-COUPLED RECEPTOR 157-RELATED"/>
    <property type="match status" value="1"/>
</dbReference>
<comment type="caution">
    <text evidence="7">The sequence shown here is derived from an EMBL/GenBank/DDBJ whole genome shotgun (WGS) entry which is preliminary data.</text>
</comment>
<keyword evidence="4 6" id="KW-0472">Membrane</keyword>
<organism evidence="7 8">
    <name type="scientific">Umbelopsis ramanniana AG</name>
    <dbReference type="NCBI Taxonomy" id="1314678"/>
    <lineage>
        <taxon>Eukaryota</taxon>
        <taxon>Fungi</taxon>
        <taxon>Fungi incertae sedis</taxon>
        <taxon>Mucoromycota</taxon>
        <taxon>Mucoromycotina</taxon>
        <taxon>Umbelopsidomycetes</taxon>
        <taxon>Umbelopsidales</taxon>
        <taxon>Umbelopsidaceae</taxon>
        <taxon>Umbelopsis</taxon>
    </lineage>
</organism>
<keyword evidence="3 6" id="KW-1133">Transmembrane helix</keyword>
<evidence type="ECO:0000256" key="3">
    <source>
        <dbReference type="ARBA" id="ARBA00022989"/>
    </source>
</evidence>
<feature type="transmembrane region" description="Helical" evidence="6">
    <location>
        <begin position="119"/>
        <end position="139"/>
    </location>
</feature>
<gene>
    <name evidence="7" type="ORF">K450DRAFT_242941</name>
</gene>
<evidence type="ECO:0000313" key="8">
    <source>
        <dbReference type="Proteomes" id="UP001206595"/>
    </source>
</evidence>
<accession>A0AAD5E9W0</accession>
<evidence type="ECO:0000256" key="4">
    <source>
        <dbReference type="ARBA" id="ARBA00023136"/>
    </source>
</evidence>
<feature type="transmembrane region" description="Helical" evidence="6">
    <location>
        <begin position="219"/>
        <end position="241"/>
    </location>
</feature>
<reference evidence="7" key="2">
    <citation type="journal article" date="2022" name="Proc. Natl. Acad. Sci. U.S.A.">
        <title>Diploid-dominant life cycles characterize the early evolution of Fungi.</title>
        <authorList>
            <person name="Amses K.R."/>
            <person name="Simmons D.R."/>
            <person name="Longcore J.E."/>
            <person name="Mondo S.J."/>
            <person name="Seto K."/>
            <person name="Jeronimo G.H."/>
            <person name="Bonds A.E."/>
            <person name="Quandt C.A."/>
            <person name="Davis W.J."/>
            <person name="Chang Y."/>
            <person name="Federici B.A."/>
            <person name="Kuo A."/>
            <person name="LaButti K."/>
            <person name="Pangilinan J."/>
            <person name="Andreopoulos W."/>
            <person name="Tritt A."/>
            <person name="Riley R."/>
            <person name="Hundley H."/>
            <person name="Johnson J."/>
            <person name="Lipzen A."/>
            <person name="Barry K."/>
            <person name="Lang B.F."/>
            <person name="Cuomo C.A."/>
            <person name="Buchler N.E."/>
            <person name="Grigoriev I.V."/>
            <person name="Spatafora J.W."/>
            <person name="Stajich J.E."/>
            <person name="James T.Y."/>
        </authorList>
    </citation>
    <scope>NUCLEOTIDE SEQUENCE</scope>
    <source>
        <strain evidence="7">AG</strain>
    </source>
</reference>
<keyword evidence="2 6" id="KW-0812">Transmembrane</keyword>
<evidence type="ECO:0000256" key="1">
    <source>
        <dbReference type="ARBA" id="ARBA00004141"/>
    </source>
</evidence>
<sequence length="522" mass="58194">MAHVSLVWTLPPIFHLASLAAGLCVIMVFCLMNAYRPSLADRISLRLVFAANISGVILSVWQTVVVFLSSSHRTACLAAEFFLTMSDTAASLFLMFVGFNLMLLVVFRIPASRPIEYSYYIFSCLVGLINGLVIVLRTTRSLPESDTPNCCIFVIVISSIVFTSTIIVLYSKKGWVHQGCDLRRPNNSWKPNQRPTQGSPSGSSNDQVILFKKVVFRCLLYPAVLIFINLWGFIYFMVAVVQKNLNFVLLLLDQCIIGSAGLFVAIIFFSDPAVKKSTSDCLEWIHAHYVDEYTENSIPTAGQRRKSMRIINVRTRLSTQTSADSIAVDRLVPYPHPRLAKYLNWILTKVFRWKERPRICRSVSHLSHMKGTSLEKVRTGSTFYLPSVDGSLEDIHQMDMNGISTTDMSIPDIVVTGDKGLTVPPVSEAASVTTSDKSSGLSHENLREQLDKYSISESDEATDDEVPHFPDHVLNGIRPSPAAAHHAARPPDPYDDSEEDCHTIDSKGLDLEAVGMDDRPHY</sequence>
<dbReference type="GO" id="GO:0004930">
    <property type="term" value="F:G protein-coupled receptor activity"/>
    <property type="evidence" value="ECO:0007669"/>
    <property type="project" value="TreeGrafter"/>
</dbReference>
<dbReference type="AlphaFoldDB" id="A0AAD5E9W0"/>
<dbReference type="Proteomes" id="UP001206595">
    <property type="component" value="Unassembled WGS sequence"/>
</dbReference>
<feature type="transmembrane region" description="Helical" evidence="6">
    <location>
        <begin position="47"/>
        <end position="68"/>
    </location>
</feature>
<evidence type="ECO:0000256" key="2">
    <source>
        <dbReference type="ARBA" id="ARBA00022692"/>
    </source>
</evidence>
<dbReference type="GO" id="GO:0007189">
    <property type="term" value="P:adenylate cyclase-activating G protein-coupled receptor signaling pathway"/>
    <property type="evidence" value="ECO:0007669"/>
    <property type="project" value="TreeGrafter"/>
</dbReference>
<keyword evidence="8" id="KW-1185">Reference proteome</keyword>
<feature type="region of interest" description="Disordered" evidence="5">
    <location>
        <begin position="422"/>
        <end position="445"/>
    </location>
</feature>
<dbReference type="PANTHER" id="PTHR23112:SF0">
    <property type="entry name" value="TRANSMEMBRANE PROTEIN 116"/>
    <property type="match status" value="1"/>
</dbReference>
<dbReference type="EMBL" id="MU620921">
    <property type="protein sequence ID" value="KAI8579372.1"/>
    <property type="molecule type" value="Genomic_DNA"/>
</dbReference>